<gene>
    <name evidence="1" type="ORF">GGQ74_000302</name>
</gene>
<dbReference type="Proteomes" id="UP000580856">
    <property type="component" value="Unassembled WGS sequence"/>
</dbReference>
<dbReference type="RefSeq" id="WP_167939780.1">
    <property type="nucleotide sequence ID" value="NZ_JAATJA010000001.1"/>
</dbReference>
<dbReference type="EMBL" id="JAATJA010000001">
    <property type="protein sequence ID" value="NJB66662.1"/>
    <property type="molecule type" value="Genomic_DNA"/>
</dbReference>
<proteinExistence type="predicted"/>
<evidence type="ECO:0000313" key="2">
    <source>
        <dbReference type="Proteomes" id="UP000580856"/>
    </source>
</evidence>
<sequence>MSLLINDMWKAQHALVQGLLRQWITFSTEWDLDDPIVKGLAHYMHGQDLLALTRAPKAAPGLPTPDVSVPEMGVGAVVRARV</sequence>
<dbReference type="AlphaFoldDB" id="A0A846QJK8"/>
<evidence type="ECO:0000313" key="1">
    <source>
        <dbReference type="EMBL" id="NJB66662.1"/>
    </source>
</evidence>
<comment type="caution">
    <text evidence="1">The sequence shown here is derived from an EMBL/GenBank/DDBJ whole genome shotgun (WGS) entry which is preliminary data.</text>
</comment>
<protein>
    <submittedName>
        <fullName evidence="1">Uncharacterized protein</fullName>
    </submittedName>
</protein>
<accession>A0A846QJK8</accession>
<name>A0A846QJK8_9BACT</name>
<reference evidence="1 2" key="1">
    <citation type="submission" date="2020-03" db="EMBL/GenBank/DDBJ databases">
        <title>Genomic Encyclopedia of Type Strains, Phase IV (KMG-IV): sequencing the most valuable type-strain genomes for metagenomic binning, comparative biology and taxonomic classification.</title>
        <authorList>
            <person name="Goeker M."/>
        </authorList>
    </citation>
    <scope>NUCLEOTIDE SEQUENCE [LARGE SCALE GENOMIC DNA]</scope>
    <source>
        <strain evidence="1 2">DSM 24233</strain>
    </source>
</reference>
<organism evidence="1 2">
    <name type="scientific">Desulfobaculum xiamenense</name>
    <dbReference type="NCBI Taxonomy" id="995050"/>
    <lineage>
        <taxon>Bacteria</taxon>
        <taxon>Pseudomonadati</taxon>
        <taxon>Thermodesulfobacteriota</taxon>
        <taxon>Desulfovibrionia</taxon>
        <taxon>Desulfovibrionales</taxon>
        <taxon>Desulfovibrionaceae</taxon>
        <taxon>Desulfobaculum</taxon>
    </lineage>
</organism>
<keyword evidence="2" id="KW-1185">Reference proteome</keyword>